<dbReference type="Proteomes" id="UP001158576">
    <property type="component" value="Chromosome PAR"/>
</dbReference>
<evidence type="ECO:0000313" key="10">
    <source>
        <dbReference type="Proteomes" id="UP001158576"/>
    </source>
</evidence>
<dbReference type="SUPFAM" id="SSF52540">
    <property type="entry name" value="P-loop containing nucleoside triphosphate hydrolases"/>
    <property type="match status" value="1"/>
</dbReference>
<dbReference type="SMART" id="SM00490">
    <property type="entry name" value="HELICc"/>
    <property type="match status" value="1"/>
</dbReference>
<dbReference type="PIRSF" id="PIRSF005198">
    <property type="entry name" value="Antiviral_helicase_SKI2"/>
    <property type="match status" value="1"/>
</dbReference>
<evidence type="ECO:0000259" key="7">
    <source>
        <dbReference type="PROSITE" id="PS51192"/>
    </source>
</evidence>
<gene>
    <name evidence="9" type="ORF">OKIOD_LOCUS2951</name>
</gene>
<dbReference type="PANTHER" id="PTHR12131">
    <property type="entry name" value="ATP-DEPENDENT RNA AND DNA HELICASE"/>
    <property type="match status" value="1"/>
</dbReference>
<evidence type="ECO:0000256" key="1">
    <source>
        <dbReference type="ARBA" id="ARBA00022741"/>
    </source>
</evidence>
<dbReference type="InterPro" id="IPR014001">
    <property type="entry name" value="Helicase_ATP-bd"/>
</dbReference>
<dbReference type="PANTHER" id="PTHR12131:SF1">
    <property type="entry name" value="ATP-DEPENDENT RNA HELICASE SUPV3L1, MITOCHONDRIAL-RELATED"/>
    <property type="match status" value="1"/>
</dbReference>
<keyword evidence="4" id="KW-0067">ATP-binding</keyword>
<dbReference type="InterPro" id="IPR050699">
    <property type="entry name" value="RNA-DNA_Helicase"/>
</dbReference>
<dbReference type="Pfam" id="PF00270">
    <property type="entry name" value="DEAD"/>
    <property type="match status" value="1"/>
</dbReference>
<keyword evidence="2" id="KW-0378">Hydrolase</keyword>
<evidence type="ECO:0000256" key="3">
    <source>
        <dbReference type="ARBA" id="ARBA00022806"/>
    </source>
</evidence>
<dbReference type="InterPro" id="IPR011545">
    <property type="entry name" value="DEAD/DEAH_box_helicase_dom"/>
</dbReference>
<dbReference type="Pfam" id="PF00271">
    <property type="entry name" value="Helicase_C"/>
    <property type="match status" value="1"/>
</dbReference>
<sequence>MGVIGNLTTGVPFLPGGFDLPEEKIEEKSDFDDMIDWNNLRKNPPGMLGMDFDKRTGDEMSLDDIMNQEAQEDTFNWIPKYRPDDGSLSEVPPVPEQASGEEDSAEQATEVIDALNISEVNPPSDKSQESIPDAPVVQEKQQVYMVNADKTIDVDSKPWSELLPDPAYKWPFELDYFQKRAVLCLEKHESVFVAAHTSAGKTVVAEYAIALSAKHMTRVIYTSPIKALSNQKFRDFRTTFQDVGLLTGDCQIKPEAGCLIMTTEILRSMLYAGSDVIRDLEWVIFDEVHYINDAERGVVWEEVLIMLPAHVGLILLSATVPNIEQFASWVGRIKNRKIFVTSTLKRPVPLEHYLFTGNSTKTADQLFKIVDQTKRFLPTGYKMAKEAKEINAKKSKKPPSDQAIWSSAIECLKKRDGLPAVAFTLSRKRCDNNAAMLTGVNLTTPGEKNEIALFYRRCTSKLKPIDRKLPQVVHLESLLERGIAVHHSGVLPILKETIELLFARGLVKLLFATETFAMGVNMPARSVLFDSIRKHDGKGMRDLIPSEYIQMAGRAGRRGLDTCGTVILVQRQQKCADQQELINMMLGKAAPLISKFRLTYGMLLSILRVGSLRVEDIMLRSFIEFGRRGQPTQIKELEAIKAKRDNFKDLEAKIDGTEFEDYVSTAKEMVKARCAVMTEVFNQGNIKAMSAGRLILVQERRIAVVLAKSSTTVTCLLNKKIPKSSIYRICNLVEFKFEKDDDFEADVVTIPLSDVSLIFKETINIRHEDILFDFKKLQIGSAANQASILLNKTASEKPLEPMNFIRDFGLNSVDQVEKVSMLESLGERLIQNSSPKLPYFAAELENVVELMEIRRKYKEPAELCAVLSSLVFQSQVDNETELIERLPKPAQEAIEKMKSTWEDVQAKETQFGILSTDHDSAAPLRFGLCMVVFNWASGESFRDIMRMTDIQEGVIVRCIQRLEELCREVRNGARTVGDFSTTSKLEQCSEAVKRDIVFAASLYTTGN</sequence>
<keyword evidence="1" id="KW-0547">Nucleotide-binding</keyword>
<dbReference type="Gene3D" id="3.40.50.300">
    <property type="entry name" value="P-loop containing nucleotide triphosphate hydrolases"/>
    <property type="match status" value="2"/>
</dbReference>
<dbReference type="Gene3D" id="1.10.3380.30">
    <property type="match status" value="1"/>
</dbReference>
<organism evidence="9 10">
    <name type="scientific">Oikopleura dioica</name>
    <name type="common">Tunicate</name>
    <dbReference type="NCBI Taxonomy" id="34765"/>
    <lineage>
        <taxon>Eukaryota</taxon>
        <taxon>Metazoa</taxon>
        <taxon>Chordata</taxon>
        <taxon>Tunicata</taxon>
        <taxon>Appendicularia</taxon>
        <taxon>Copelata</taxon>
        <taxon>Oikopleuridae</taxon>
        <taxon>Oikopleura</taxon>
    </lineage>
</organism>
<dbReference type="SMART" id="SM00487">
    <property type="entry name" value="DEXDc"/>
    <property type="match status" value="1"/>
</dbReference>
<reference evidence="9 10" key="1">
    <citation type="submission" date="2021-04" db="EMBL/GenBank/DDBJ databases">
        <authorList>
            <person name="Bliznina A."/>
        </authorList>
    </citation>
    <scope>NUCLEOTIDE SEQUENCE [LARGE SCALE GENOMIC DNA]</scope>
</reference>
<dbReference type="InterPro" id="IPR001650">
    <property type="entry name" value="Helicase_C-like"/>
</dbReference>
<feature type="domain" description="Helicase ATP-binding" evidence="7">
    <location>
        <begin position="182"/>
        <end position="338"/>
    </location>
</feature>
<comment type="catalytic activity">
    <reaction evidence="5">
        <text>ATP + H2O = ADP + phosphate + H(+)</text>
        <dbReference type="Rhea" id="RHEA:13065"/>
        <dbReference type="ChEBI" id="CHEBI:15377"/>
        <dbReference type="ChEBI" id="CHEBI:15378"/>
        <dbReference type="ChEBI" id="CHEBI:30616"/>
        <dbReference type="ChEBI" id="CHEBI:43474"/>
        <dbReference type="ChEBI" id="CHEBI:456216"/>
        <dbReference type="EC" id="3.6.4.13"/>
    </reaction>
</comment>
<name>A0ABN7RYT9_OIKDI</name>
<evidence type="ECO:0000256" key="5">
    <source>
        <dbReference type="ARBA" id="ARBA00047984"/>
    </source>
</evidence>
<evidence type="ECO:0000259" key="8">
    <source>
        <dbReference type="PROSITE" id="PS51194"/>
    </source>
</evidence>
<proteinExistence type="predicted"/>
<dbReference type="PROSITE" id="PS51194">
    <property type="entry name" value="HELICASE_CTER"/>
    <property type="match status" value="1"/>
</dbReference>
<evidence type="ECO:0000256" key="4">
    <source>
        <dbReference type="ARBA" id="ARBA00022840"/>
    </source>
</evidence>
<keyword evidence="10" id="KW-1185">Reference proteome</keyword>
<keyword evidence="3" id="KW-0347">Helicase</keyword>
<dbReference type="InterPro" id="IPR016438">
    <property type="entry name" value="SKI2-like"/>
</dbReference>
<dbReference type="EMBL" id="OU015568">
    <property type="protein sequence ID" value="CAG5086884.1"/>
    <property type="molecule type" value="Genomic_DNA"/>
</dbReference>
<evidence type="ECO:0000313" key="9">
    <source>
        <dbReference type="EMBL" id="CAG5086884.1"/>
    </source>
</evidence>
<accession>A0ABN7RYT9</accession>
<evidence type="ECO:0000256" key="2">
    <source>
        <dbReference type="ARBA" id="ARBA00022801"/>
    </source>
</evidence>
<feature type="domain" description="Helicase C-terminal" evidence="8">
    <location>
        <begin position="436"/>
        <end position="610"/>
    </location>
</feature>
<dbReference type="SMART" id="SM01142">
    <property type="entry name" value="DSHCT"/>
    <property type="match status" value="1"/>
</dbReference>
<protein>
    <submittedName>
        <fullName evidence="9">Oidioi.mRNA.OKI2018_I69.PAR.g11393.t1.cds</fullName>
    </submittedName>
</protein>
<dbReference type="PROSITE" id="PS51192">
    <property type="entry name" value="HELICASE_ATP_BIND_1"/>
    <property type="match status" value="1"/>
</dbReference>
<dbReference type="InterPro" id="IPR027417">
    <property type="entry name" value="P-loop_NTPase"/>
</dbReference>
<dbReference type="CDD" id="cd18795">
    <property type="entry name" value="SF2_C_Ski2"/>
    <property type="match status" value="1"/>
</dbReference>
<dbReference type="InterPro" id="IPR012961">
    <property type="entry name" value="Ski2/MTR4_C"/>
</dbReference>
<dbReference type="Pfam" id="PF08148">
    <property type="entry name" value="DSHCT"/>
    <property type="match status" value="1"/>
</dbReference>
<evidence type="ECO:0000256" key="6">
    <source>
        <dbReference type="SAM" id="MobiDB-lite"/>
    </source>
</evidence>
<feature type="region of interest" description="Disordered" evidence="6">
    <location>
        <begin position="82"/>
        <end position="106"/>
    </location>
</feature>